<evidence type="ECO:0000256" key="2">
    <source>
        <dbReference type="ARBA" id="ARBA00023125"/>
    </source>
</evidence>
<dbReference type="PRINTS" id="PR00455">
    <property type="entry name" value="HTHTETR"/>
</dbReference>
<evidence type="ECO:0000256" key="4">
    <source>
        <dbReference type="PROSITE-ProRule" id="PRU00335"/>
    </source>
</evidence>
<feature type="domain" description="HTH tetR-type" evidence="5">
    <location>
        <begin position="2"/>
        <end position="62"/>
    </location>
</feature>
<dbReference type="Gene3D" id="1.10.357.10">
    <property type="entry name" value="Tetracycline Repressor, domain 2"/>
    <property type="match status" value="1"/>
</dbReference>
<dbReference type="Pfam" id="PF16925">
    <property type="entry name" value="TetR_C_13"/>
    <property type="match status" value="1"/>
</dbReference>
<keyword evidence="2 4" id="KW-0238">DNA-binding</keyword>
<feature type="DNA-binding region" description="H-T-H motif" evidence="4">
    <location>
        <begin position="25"/>
        <end position="44"/>
    </location>
</feature>
<evidence type="ECO:0000313" key="7">
    <source>
        <dbReference type="Proteomes" id="UP000645257"/>
    </source>
</evidence>
<keyword evidence="1" id="KW-0805">Transcription regulation</keyword>
<sequence>MTAKREAILEKAQPLFARYGYHAVGVDRIKEEAGVSKMTLYKYFPTKDALIESVLERRDAQMRESIRAALACFGTPLERLEALFAWHAAWFAEPDFYGCLFIKACDEFPDRTCAIRQVAVRHKRWIEDTIRTELAAIGHAEERELAACLMVLLEGMIVQANLQGGAARASGMWDMIRTRLIGV</sequence>
<reference evidence="6" key="1">
    <citation type="journal article" date="2014" name="Int. J. Syst. Evol. Microbiol.">
        <title>Complete genome sequence of Corynebacterium casei LMG S-19264T (=DSM 44701T), isolated from a smear-ripened cheese.</title>
        <authorList>
            <consortium name="US DOE Joint Genome Institute (JGI-PGF)"/>
            <person name="Walter F."/>
            <person name="Albersmeier A."/>
            <person name="Kalinowski J."/>
            <person name="Ruckert C."/>
        </authorList>
    </citation>
    <scope>NUCLEOTIDE SEQUENCE</scope>
    <source>
        <strain evidence="6">KCTC 32182</strain>
    </source>
</reference>
<protein>
    <submittedName>
        <fullName evidence="6">TetR family transcriptional regulator</fullName>
    </submittedName>
</protein>
<dbReference type="InterPro" id="IPR009057">
    <property type="entry name" value="Homeodomain-like_sf"/>
</dbReference>
<proteinExistence type="predicted"/>
<evidence type="ECO:0000259" key="5">
    <source>
        <dbReference type="PROSITE" id="PS50977"/>
    </source>
</evidence>
<dbReference type="SUPFAM" id="SSF46689">
    <property type="entry name" value="Homeodomain-like"/>
    <property type="match status" value="1"/>
</dbReference>
<dbReference type="Pfam" id="PF00440">
    <property type="entry name" value="TetR_N"/>
    <property type="match status" value="1"/>
</dbReference>
<reference evidence="6" key="2">
    <citation type="submission" date="2020-09" db="EMBL/GenBank/DDBJ databases">
        <authorList>
            <person name="Sun Q."/>
            <person name="Kim S."/>
        </authorList>
    </citation>
    <scope>NUCLEOTIDE SEQUENCE</scope>
    <source>
        <strain evidence="6">KCTC 32182</strain>
    </source>
</reference>
<comment type="caution">
    <text evidence="6">The sequence shown here is derived from an EMBL/GenBank/DDBJ whole genome shotgun (WGS) entry which is preliminary data.</text>
</comment>
<keyword evidence="3" id="KW-0804">Transcription</keyword>
<accession>A0A918UBU5</accession>
<organism evidence="6 7">
    <name type="scientific">Paludibacterium paludis</name>
    <dbReference type="NCBI Taxonomy" id="1225769"/>
    <lineage>
        <taxon>Bacteria</taxon>
        <taxon>Pseudomonadati</taxon>
        <taxon>Pseudomonadota</taxon>
        <taxon>Betaproteobacteria</taxon>
        <taxon>Neisseriales</taxon>
        <taxon>Chromobacteriaceae</taxon>
        <taxon>Paludibacterium</taxon>
    </lineage>
</organism>
<dbReference type="AlphaFoldDB" id="A0A918UBU5"/>
<dbReference type="InterPro" id="IPR011075">
    <property type="entry name" value="TetR_C"/>
</dbReference>
<dbReference type="InterPro" id="IPR036271">
    <property type="entry name" value="Tet_transcr_reg_TetR-rel_C_sf"/>
</dbReference>
<keyword evidence="7" id="KW-1185">Reference proteome</keyword>
<dbReference type="GO" id="GO:0003677">
    <property type="term" value="F:DNA binding"/>
    <property type="evidence" value="ECO:0007669"/>
    <property type="project" value="UniProtKB-UniRule"/>
</dbReference>
<dbReference type="SUPFAM" id="SSF48498">
    <property type="entry name" value="Tetracyclin repressor-like, C-terminal domain"/>
    <property type="match status" value="1"/>
</dbReference>
<evidence type="ECO:0000256" key="3">
    <source>
        <dbReference type="ARBA" id="ARBA00023163"/>
    </source>
</evidence>
<dbReference type="Proteomes" id="UP000645257">
    <property type="component" value="Unassembled WGS sequence"/>
</dbReference>
<dbReference type="PANTHER" id="PTHR47506">
    <property type="entry name" value="TRANSCRIPTIONAL REGULATORY PROTEIN"/>
    <property type="match status" value="1"/>
</dbReference>
<name>A0A918UBU5_9NEIS</name>
<dbReference type="InterPro" id="IPR001647">
    <property type="entry name" value="HTH_TetR"/>
</dbReference>
<evidence type="ECO:0000256" key="1">
    <source>
        <dbReference type="ARBA" id="ARBA00023015"/>
    </source>
</evidence>
<gene>
    <name evidence="6" type="ORF">GCM10011289_30740</name>
</gene>
<dbReference type="EMBL" id="BMYX01000020">
    <property type="protein sequence ID" value="GGY24944.1"/>
    <property type="molecule type" value="Genomic_DNA"/>
</dbReference>
<dbReference type="PANTHER" id="PTHR47506:SF1">
    <property type="entry name" value="HTH-TYPE TRANSCRIPTIONAL REGULATOR YJDC"/>
    <property type="match status" value="1"/>
</dbReference>
<evidence type="ECO:0000313" key="6">
    <source>
        <dbReference type="EMBL" id="GGY24944.1"/>
    </source>
</evidence>
<dbReference type="PROSITE" id="PS50977">
    <property type="entry name" value="HTH_TETR_2"/>
    <property type="match status" value="1"/>
</dbReference>
<dbReference type="RefSeq" id="WP_189535933.1">
    <property type="nucleotide sequence ID" value="NZ_BMYX01000020.1"/>
</dbReference>